<reference evidence="2 3" key="1">
    <citation type="submission" date="2018-06" db="EMBL/GenBank/DDBJ databases">
        <authorList>
            <consortium name="Pathogen Informatics"/>
            <person name="Doyle S."/>
        </authorList>
    </citation>
    <scope>NUCLEOTIDE SEQUENCE [LARGE SCALE GENOMIC DNA]</scope>
    <source>
        <strain evidence="2 3">NCTC5050</strain>
    </source>
</reference>
<dbReference type="AlphaFoldDB" id="A0A378C121"/>
<accession>A0A378C121</accession>
<sequence>MPKEDEDIATRRQRPEVETNFPDAPDHGRQQQRGVQPQRSALAAEQHYGHAQHHQPGDRVVLGAAKHDQPCPAD</sequence>
<dbReference type="EMBL" id="UGLZ01000005">
    <property type="protein sequence ID" value="STV58480.1"/>
    <property type="molecule type" value="Genomic_DNA"/>
</dbReference>
<feature type="compositionally biased region" description="Basic and acidic residues" evidence="1">
    <location>
        <begin position="1"/>
        <end position="17"/>
    </location>
</feature>
<feature type="compositionally biased region" description="Basic and acidic residues" evidence="1">
    <location>
        <begin position="65"/>
        <end position="74"/>
    </location>
</feature>
<protein>
    <submittedName>
        <fullName evidence="2">Uncharacterized protein</fullName>
    </submittedName>
</protein>
<proteinExistence type="predicted"/>
<feature type="region of interest" description="Disordered" evidence="1">
    <location>
        <begin position="1"/>
        <end position="74"/>
    </location>
</feature>
<organism evidence="2 3">
    <name type="scientific">Klebsiella pneumoniae subsp. ozaenae</name>
    <dbReference type="NCBI Taxonomy" id="574"/>
    <lineage>
        <taxon>Bacteria</taxon>
        <taxon>Pseudomonadati</taxon>
        <taxon>Pseudomonadota</taxon>
        <taxon>Gammaproteobacteria</taxon>
        <taxon>Enterobacterales</taxon>
        <taxon>Enterobacteriaceae</taxon>
        <taxon>Klebsiella/Raoultella group</taxon>
        <taxon>Klebsiella</taxon>
        <taxon>Klebsiella pneumoniae complex</taxon>
    </lineage>
</organism>
<evidence type="ECO:0000256" key="1">
    <source>
        <dbReference type="SAM" id="MobiDB-lite"/>
    </source>
</evidence>
<evidence type="ECO:0000313" key="2">
    <source>
        <dbReference type="EMBL" id="STV58480.1"/>
    </source>
</evidence>
<keyword evidence="3" id="KW-1185">Reference proteome</keyword>
<dbReference type="Proteomes" id="UP000255382">
    <property type="component" value="Unassembled WGS sequence"/>
</dbReference>
<evidence type="ECO:0000313" key="3">
    <source>
        <dbReference type="Proteomes" id="UP000255382"/>
    </source>
</evidence>
<gene>
    <name evidence="2" type="ORF">NCTC5050_06564</name>
</gene>
<name>A0A378C121_KLEPO</name>